<dbReference type="GO" id="GO:0006139">
    <property type="term" value="P:nucleobase-containing compound metabolic process"/>
    <property type="evidence" value="ECO:0007669"/>
    <property type="project" value="InterPro"/>
</dbReference>
<dbReference type="InterPro" id="IPR027417">
    <property type="entry name" value="P-loop_NTPase"/>
</dbReference>
<keyword evidence="6" id="KW-1185">Reference proteome</keyword>
<dbReference type="SUPFAM" id="SSF52540">
    <property type="entry name" value="P-loop containing nucleoside triphosphate hydrolases"/>
    <property type="match status" value="1"/>
</dbReference>
<dbReference type="STRING" id="1447883.A0A2B7YQD2"/>
<evidence type="ECO:0000313" key="6">
    <source>
        <dbReference type="Proteomes" id="UP000224634"/>
    </source>
</evidence>
<evidence type="ECO:0000256" key="2">
    <source>
        <dbReference type="ARBA" id="ARBA00022741"/>
    </source>
</evidence>
<keyword evidence="2" id="KW-0547">Nucleotide-binding</keyword>
<organism evidence="5 6">
    <name type="scientific">Polytolypa hystricis (strain UAMH7299)</name>
    <dbReference type="NCBI Taxonomy" id="1447883"/>
    <lineage>
        <taxon>Eukaryota</taxon>
        <taxon>Fungi</taxon>
        <taxon>Dikarya</taxon>
        <taxon>Ascomycota</taxon>
        <taxon>Pezizomycotina</taxon>
        <taxon>Eurotiomycetes</taxon>
        <taxon>Eurotiomycetidae</taxon>
        <taxon>Onygenales</taxon>
        <taxon>Onygenales incertae sedis</taxon>
        <taxon>Polytolypa</taxon>
    </lineage>
</organism>
<dbReference type="PRINTS" id="PR00094">
    <property type="entry name" value="ADENYLTKNASE"/>
</dbReference>
<evidence type="ECO:0000256" key="1">
    <source>
        <dbReference type="ARBA" id="ARBA00022679"/>
    </source>
</evidence>
<evidence type="ECO:0008006" key="7">
    <source>
        <dbReference type="Google" id="ProtNLM"/>
    </source>
</evidence>
<evidence type="ECO:0000256" key="4">
    <source>
        <dbReference type="RuleBase" id="RU003330"/>
    </source>
</evidence>
<dbReference type="GO" id="GO:0005524">
    <property type="term" value="F:ATP binding"/>
    <property type="evidence" value="ECO:0007669"/>
    <property type="project" value="InterPro"/>
</dbReference>
<dbReference type="Proteomes" id="UP000224634">
    <property type="component" value="Unassembled WGS sequence"/>
</dbReference>
<dbReference type="PANTHER" id="PTHR23359">
    <property type="entry name" value="NUCLEOTIDE KINASE"/>
    <property type="match status" value="1"/>
</dbReference>
<proteinExistence type="inferred from homology"/>
<evidence type="ECO:0000313" key="5">
    <source>
        <dbReference type="EMBL" id="PGH23515.1"/>
    </source>
</evidence>
<dbReference type="Gene3D" id="3.40.50.300">
    <property type="entry name" value="P-loop containing nucleotide triphosphate hydrolases"/>
    <property type="match status" value="1"/>
</dbReference>
<dbReference type="OrthoDB" id="442176at2759"/>
<comment type="caution">
    <text evidence="5">The sequence shown here is derived from an EMBL/GenBank/DDBJ whole genome shotgun (WGS) entry which is preliminary data.</text>
</comment>
<keyword evidence="1 4" id="KW-0808">Transferase</keyword>
<evidence type="ECO:0000256" key="3">
    <source>
        <dbReference type="ARBA" id="ARBA00022777"/>
    </source>
</evidence>
<dbReference type="EMBL" id="PDNA01000023">
    <property type="protein sequence ID" value="PGH23515.1"/>
    <property type="molecule type" value="Genomic_DNA"/>
</dbReference>
<name>A0A2B7YQD2_POLH7</name>
<reference evidence="5 6" key="1">
    <citation type="submission" date="2017-10" db="EMBL/GenBank/DDBJ databases">
        <title>Comparative genomics in systemic dimorphic fungi from Ajellomycetaceae.</title>
        <authorList>
            <person name="Munoz J.F."/>
            <person name="Mcewen J.G."/>
            <person name="Clay O.K."/>
            <person name="Cuomo C.A."/>
        </authorList>
    </citation>
    <scope>NUCLEOTIDE SEQUENCE [LARGE SCALE GENOMIC DNA]</scope>
    <source>
        <strain evidence="5 6">UAMH7299</strain>
    </source>
</reference>
<dbReference type="GO" id="GO:0019205">
    <property type="term" value="F:nucleobase-containing compound kinase activity"/>
    <property type="evidence" value="ECO:0007669"/>
    <property type="project" value="InterPro"/>
</dbReference>
<accession>A0A2B7YQD2</accession>
<dbReference type="AlphaFoldDB" id="A0A2B7YQD2"/>
<dbReference type="InterPro" id="IPR000850">
    <property type="entry name" value="Adenylat/UMP-CMP_kin"/>
</dbReference>
<sequence>MENGRVGPMEITVTLLKRAMKSAFDSQGQRIFLLDGRFDDNEETIRKRLQTFNDLTIQVIEHYTKQGMVMEVDSDKEVSAIYLDFERCLQKCGLLWI</sequence>
<gene>
    <name evidence="5" type="ORF">AJ80_02469</name>
</gene>
<protein>
    <recommendedName>
        <fullName evidence="7">Adenylate kinase</fullName>
    </recommendedName>
</protein>
<keyword evidence="3 4" id="KW-0418">Kinase</keyword>
<comment type="similarity">
    <text evidence="4">Belongs to the adenylate kinase family.</text>
</comment>